<accession>A0A846RX91</accession>
<keyword evidence="1" id="KW-1133">Transmembrane helix</keyword>
<feature type="transmembrane region" description="Helical" evidence="1">
    <location>
        <begin position="193"/>
        <end position="210"/>
    </location>
</feature>
<dbReference type="EMBL" id="JAATJN010000001">
    <property type="protein sequence ID" value="NJC56055.1"/>
    <property type="molecule type" value="Genomic_DNA"/>
</dbReference>
<evidence type="ECO:0000256" key="1">
    <source>
        <dbReference type="SAM" id="Phobius"/>
    </source>
</evidence>
<keyword evidence="1" id="KW-0472">Membrane</keyword>
<feature type="transmembrane region" description="Helical" evidence="1">
    <location>
        <begin position="216"/>
        <end position="234"/>
    </location>
</feature>
<feature type="transmembrane region" description="Helical" evidence="1">
    <location>
        <begin position="77"/>
        <end position="100"/>
    </location>
</feature>
<keyword evidence="1" id="KW-0812">Transmembrane</keyword>
<dbReference type="RefSeq" id="WP_167949987.1">
    <property type="nucleotide sequence ID" value="NZ_BAAAPQ010000026.1"/>
</dbReference>
<keyword evidence="3" id="KW-1185">Reference proteome</keyword>
<proteinExistence type="predicted"/>
<feature type="transmembrane region" description="Helical" evidence="1">
    <location>
        <begin position="21"/>
        <end position="44"/>
    </location>
</feature>
<sequence>MVSSDFGSAPPRYVSGGAERLISGLSLILAPLLWTAGLFLQWLARARAGLTLSELGDLDAATFAAPMLLEVHARQPGLSTAGSTLLLLGILLLVPAAFALSRQAAAQAPWSATLGCVLLTVGLMARMFYLGVDATAFNVVERLGAETASSLILDGYGELAYAFGRVPVIASAGTIIGSLLLAFALFRSERWGLLRCLFILPAGWLGMGVLKEHEPGFGGLALTVALLPCGFTLLRGHVLRPRCLLSKGLGRWRSLVSW</sequence>
<name>A0A846RX91_9MICO</name>
<feature type="transmembrane region" description="Helical" evidence="1">
    <location>
        <begin position="112"/>
        <end position="132"/>
    </location>
</feature>
<organism evidence="2 3">
    <name type="scientific">Brevibacterium marinum</name>
    <dbReference type="NCBI Taxonomy" id="418643"/>
    <lineage>
        <taxon>Bacteria</taxon>
        <taxon>Bacillati</taxon>
        <taxon>Actinomycetota</taxon>
        <taxon>Actinomycetes</taxon>
        <taxon>Micrococcales</taxon>
        <taxon>Brevibacteriaceae</taxon>
        <taxon>Brevibacterium</taxon>
    </lineage>
</organism>
<comment type="caution">
    <text evidence="2">The sequence shown here is derived from an EMBL/GenBank/DDBJ whole genome shotgun (WGS) entry which is preliminary data.</text>
</comment>
<evidence type="ECO:0000313" key="3">
    <source>
        <dbReference type="Proteomes" id="UP000576792"/>
    </source>
</evidence>
<evidence type="ECO:0000313" key="2">
    <source>
        <dbReference type="EMBL" id="NJC56055.1"/>
    </source>
</evidence>
<dbReference type="AlphaFoldDB" id="A0A846RX91"/>
<protein>
    <submittedName>
        <fullName evidence="2">Uncharacterized protein</fullName>
    </submittedName>
</protein>
<feature type="transmembrane region" description="Helical" evidence="1">
    <location>
        <begin position="166"/>
        <end position="186"/>
    </location>
</feature>
<reference evidence="2 3" key="1">
    <citation type="submission" date="2020-03" db="EMBL/GenBank/DDBJ databases">
        <title>Sequencing the genomes of 1000 actinobacteria strains.</title>
        <authorList>
            <person name="Klenk H.-P."/>
        </authorList>
    </citation>
    <scope>NUCLEOTIDE SEQUENCE [LARGE SCALE GENOMIC DNA]</scope>
    <source>
        <strain evidence="2 3">DSM 18964</strain>
    </source>
</reference>
<dbReference type="Proteomes" id="UP000576792">
    <property type="component" value="Unassembled WGS sequence"/>
</dbReference>
<gene>
    <name evidence="2" type="ORF">BKA07_001090</name>
</gene>